<evidence type="ECO:0000256" key="2">
    <source>
        <dbReference type="ARBA" id="ARBA00011073"/>
    </source>
</evidence>
<comment type="subcellular location">
    <subcellularLocation>
        <location evidence="1">Secreted</location>
    </subcellularLocation>
</comment>
<dbReference type="GO" id="GO:0006508">
    <property type="term" value="P:proteolysis"/>
    <property type="evidence" value="ECO:0007669"/>
    <property type="project" value="InterPro"/>
</dbReference>
<accession>A0A8K0H0U4</accession>
<evidence type="ECO:0000256" key="1">
    <source>
        <dbReference type="ARBA" id="ARBA00004613"/>
    </source>
</evidence>
<proteinExistence type="inferred from homology"/>
<evidence type="ECO:0000313" key="6">
    <source>
        <dbReference type="Proteomes" id="UP000796880"/>
    </source>
</evidence>
<dbReference type="Pfam" id="PF00082">
    <property type="entry name" value="Peptidase_S8"/>
    <property type="match status" value="1"/>
</dbReference>
<reference evidence="5" key="1">
    <citation type="submission" date="2020-03" db="EMBL/GenBank/DDBJ databases">
        <title>A high-quality chromosome-level genome assembly of a woody plant with both climbing and erect habits, Rhamnella rubrinervis.</title>
        <authorList>
            <person name="Lu Z."/>
            <person name="Yang Y."/>
            <person name="Zhu X."/>
            <person name="Sun Y."/>
        </authorList>
    </citation>
    <scope>NUCLEOTIDE SEQUENCE</scope>
    <source>
        <strain evidence="5">BYM</strain>
        <tissue evidence="5">Leaf</tissue>
    </source>
</reference>
<dbReference type="OrthoDB" id="4806556at2759"/>
<organism evidence="5 6">
    <name type="scientific">Rhamnella rubrinervis</name>
    <dbReference type="NCBI Taxonomy" id="2594499"/>
    <lineage>
        <taxon>Eukaryota</taxon>
        <taxon>Viridiplantae</taxon>
        <taxon>Streptophyta</taxon>
        <taxon>Embryophyta</taxon>
        <taxon>Tracheophyta</taxon>
        <taxon>Spermatophyta</taxon>
        <taxon>Magnoliopsida</taxon>
        <taxon>eudicotyledons</taxon>
        <taxon>Gunneridae</taxon>
        <taxon>Pentapetalae</taxon>
        <taxon>rosids</taxon>
        <taxon>fabids</taxon>
        <taxon>Rosales</taxon>
        <taxon>Rhamnaceae</taxon>
        <taxon>rhamnoid group</taxon>
        <taxon>Rhamneae</taxon>
        <taxon>Rhamnella</taxon>
    </lineage>
</organism>
<dbReference type="GO" id="GO:0004252">
    <property type="term" value="F:serine-type endopeptidase activity"/>
    <property type="evidence" value="ECO:0007669"/>
    <property type="project" value="InterPro"/>
</dbReference>
<comment type="caution">
    <text evidence="5">The sequence shown here is derived from an EMBL/GenBank/DDBJ whole genome shotgun (WGS) entry which is preliminary data.</text>
</comment>
<dbReference type="EMBL" id="VOIH02000006">
    <property type="protein sequence ID" value="KAF3443553.1"/>
    <property type="molecule type" value="Genomic_DNA"/>
</dbReference>
<dbReference type="AlphaFoldDB" id="A0A8K0H0U4"/>
<keyword evidence="3" id="KW-0732">Signal</keyword>
<dbReference type="Proteomes" id="UP000796880">
    <property type="component" value="Unassembled WGS sequence"/>
</dbReference>
<evidence type="ECO:0000313" key="5">
    <source>
        <dbReference type="EMBL" id="KAF3443553.1"/>
    </source>
</evidence>
<dbReference type="Gene3D" id="2.60.40.2310">
    <property type="match status" value="1"/>
</dbReference>
<protein>
    <recommendedName>
        <fullName evidence="4">Peptidase S8/S53 domain-containing protein</fullName>
    </recommendedName>
</protein>
<feature type="domain" description="Peptidase S8/S53" evidence="4">
    <location>
        <begin position="89"/>
        <end position="218"/>
    </location>
</feature>
<dbReference type="SUPFAM" id="SSF52743">
    <property type="entry name" value="Subtilisin-like"/>
    <property type="match status" value="1"/>
</dbReference>
<dbReference type="Gene3D" id="3.40.50.200">
    <property type="entry name" value="Peptidase S8/S53 domain"/>
    <property type="match status" value="2"/>
</dbReference>
<dbReference type="InterPro" id="IPR000209">
    <property type="entry name" value="Peptidase_S8/S53_dom"/>
</dbReference>
<gene>
    <name evidence="5" type="ORF">FNV43_RR13239</name>
</gene>
<evidence type="ECO:0000256" key="3">
    <source>
        <dbReference type="ARBA" id="ARBA00022729"/>
    </source>
</evidence>
<keyword evidence="6" id="KW-1185">Reference proteome</keyword>
<sequence>MCNSKLTGAKCFNKGLLTLRPDIKDVKSARETLGHGTQTSSIAAGTSVEGVSYFGYANGTAKCIASQAKIAMYKVYWDVGGYASDIDAAIALFGAVQKGILVSYSAGNGGAIPGNLHNGIPWVVTTTAGSVDRWAIFIFDYPLHEVKVPGVVICSKDASKVIHYATMAQNPFASIMFGQTFTGLKPAPTVSVSSARGPSSSFPCILKPDIMAPGSLVLASWIPDLRAAQTGRSKFFTLEWSPTAIRSALVTTANPLDNTLNPIRNGDEDYQFASPLDMGAGQIDPNRALVPGLVYDANPQDYVSFMCFMNLTKKQILAITSSNNYTCSNDSFHDLKYPSLIAFYNDDVKLMKRTYERILTNVGKGFVT</sequence>
<dbReference type="PANTHER" id="PTHR10795">
    <property type="entry name" value="PROPROTEIN CONVERTASE SUBTILISIN/KEXIN"/>
    <property type="match status" value="1"/>
</dbReference>
<dbReference type="InterPro" id="IPR045051">
    <property type="entry name" value="SBT"/>
</dbReference>
<evidence type="ECO:0000259" key="4">
    <source>
        <dbReference type="Pfam" id="PF00082"/>
    </source>
</evidence>
<name>A0A8K0H0U4_9ROSA</name>
<dbReference type="GO" id="GO:0005576">
    <property type="term" value="C:extracellular region"/>
    <property type="evidence" value="ECO:0007669"/>
    <property type="project" value="UniProtKB-SubCell"/>
</dbReference>
<dbReference type="InterPro" id="IPR036852">
    <property type="entry name" value="Peptidase_S8/S53_dom_sf"/>
</dbReference>
<comment type="similarity">
    <text evidence="2">Belongs to the peptidase S8 family.</text>
</comment>